<dbReference type="Pfam" id="PF13952">
    <property type="entry name" value="DUF4216"/>
    <property type="match status" value="1"/>
</dbReference>
<dbReference type="PANTHER" id="PTHR48258">
    <property type="entry name" value="DUF4218 DOMAIN-CONTAINING PROTEIN-RELATED"/>
    <property type="match status" value="1"/>
</dbReference>
<accession>A0AAD8QM69</accession>
<feature type="compositionally biased region" description="Polar residues" evidence="1">
    <location>
        <begin position="17"/>
        <end position="28"/>
    </location>
</feature>
<protein>
    <recommendedName>
        <fullName evidence="2">DUF4216 domain-containing protein</fullName>
    </recommendedName>
</protein>
<gene>
    <name evidence="3" type="ORF">QYE76_026961</name>
</gene>
<dbReference type="AlphaFoldDB" id="A0AAD8QM69"/>
<feature type="compositionally biased region" description="Basic and acidic residues" evidence="1">
    <location>
        <begin position="86"/>
        <end position="95"/>
    </location>
</feature>
<proteinExistence type="predicted"/>
<feature type="compositionally biased region" description="Acidic residues" evidence="1">
    <location>
        <begin position="428"/>
        <end position="449"/>
    </location>
</feature>
<keyword evidence="4" id="KW-1185">Reference proteome</keyword>
<feature type="compositionally biased region" description="Low complexity" evidence="1">
    <location>
        <begin position="43"/>
        <end position="53"/>
    </location>
</feature>
<feature type="region of interest" description="Disordered" evidence="1">
    <location>
        <begin position="17"/>
        <end position="53"/>
    </location>
</feature>
<feature type="compositionally biased region" description="Acidic residues" evidence="1">
    <location>
        <begin position="457"/>
        <end position="475"/>
    </location>
</feature>
<dbReference type="PANTHER" id="PTHR48258:SF3">
    <property type="entry name" value="FK506-BINDING PROTEIN 4-LIKE ISOFORM X1"/>
    <property type="match status" value="1"/>
</dbReference>
<feature type="domain" description="DUF4216" evidence="2">
    <location>
        <begin position="291"/>
        <end position="358"/>
    </location>
</feature>
<feature type="region of interest" description="Disordered" evidence="1">
    <location>
        <begin position="69"/>
        <end position="95"/>
    </location>
</feature>
<dbReference type="EMBL" id="JAUUTY010000024">
    <property type="protein sequence ID" value="KAK1603523.1"/>
    <property type="molecule type" value="Genomic_DNA"/>
</dbReference>
<evidence type="ECO:0000313" key="4">
    <source>
        <dbReference type="Proteomes" id="UP001231189"/>
    </source>
</evidence>
<dbReference type="InterPro" id="IPR025312">
    <property type="entry name" value="DUF4216"/>
</dbReference>
<comment type="caution">
    <text evidence="3">The sequence shown here is derived from an EMBL/GenBank/DDBJ whole genome shotgun (WGS) entry which is preliminary data.</text>
</comment>
<name>A0AAD8QM69_LOLMU</name>
<feature type="region of interest" description="Disordered" evidence="1">
    <location>
        <begin position="421"/>
        <end position="475"/>
    </location>
</feature>
<dbReference type="Proteomes" id="UP001231189">
    <property type="component" value="Unassembled WGS sequence"/>
</dbReference>
<organism evidence="3 4">
    <name type="scientific">Lolium multiflorum</name>
    <name type="common">Italian ryegrass</name>
    <name type="synonym">Lolium perenne subsp. multiflorum</name>
    <dbReference type="NCBI Taxonomy" id="4521"/>
    <lineage>
        <taxon>Eukaryota</taxon>
        <taxon>Viridiplantae</taxon>
        <taxon>Streptophyta</taxon>
        <taxon>Embryophyta</taxon>
        <taxon>Tracheophyta</taxon>
        <taxon>Spermatophyta</taxon>
        <taxon>Magnoliopsida</taxon>
        <taxon>Liliopsida</taxon>
        <taxon>Poales</taxon>
        <taxon>Poaceae</taxon>
        <taxon>BOP clade</taxon>
        <taxon>Pooideae</taxon>
        <taxon>Poodae</taxon>
        <taxon>Poeae</taxon>
        <taxon>Poeae Chloroplast Group 2 (Poeae type)</taxon>
        <taxon>Loliodinae</taxon>
        <taxon>Loliinae</taxon>
        <taxon>Lolium</taxon>
    </lineage>
</organism>
<evidence type="ECO:0000259" key="2">
    <source>
        <dbReference type="Pfam" id="PF13952"/>
    </source>
</evidence>
<sequence length="475" mass="54084">MSLQVPSVLTLTHSSKLPSDLLSPQLTPSRPPLKRLGDSLRTSSQVSEDSSSSLRVAAMGNMGLAGCEGEESLASRRRQPALAQRNDQDRPPRRERLVQFDQDSDHVRTIWKKNPRYNIGGTRVQNDGCTLDVFQYEGNLRGRGTAVDLTQQELNAARLYILTNCSDVDRFKEAFTEEKYLEHPNLTAAGLDKLMTAEFVEWFKITCKSDPDSDEDLWNLANGCSSRVYSYNSYDVNGFRFRSELYEKNCRKLKMVNTGVCLSSFTSDGEQLDYYGVIEDIIKLSFTAGKKIDMVLFKCRWFDPTKGMRSDAKLGLVEINSSSRLKIFEPFAMAHQATQAYYLHYASRKRDLRDWQVVYKIQPSRSLNNLDESDPSSANQFFQEDGHQGSFSVDIDNFVDEFTVSRNQSDDVLDPAEIEIIENQNNDDKDEELAEEELEESSDEEEEAEGQEKTDGADDEDDTIEHDSEYDDDDY</sequence>
<reference evidence="3" key="1">
    <citation type="submission" date="2023-07" db="EMBL/GenBank/DDBJ databases">
        <title>A chromosome-level genome assembly of Lolium multiflorum.</title>
        <authorList>
            <person name="Chen Y."/>
            <person name="Copetti D."/>
            <person name="Kolliker R."/>
            <person name="Studer B."/>
        </authorList>
    </citation>
    <scope>NUCLEOTIDE SEQUENCE</scope>
    <source>
        <strain evidence="3">02402/16</strain>
        <tissue evidence="3">Leaf</tissue>
    </source>
</reference>
<evidence type="ECO:0000313" key="3">
    <source>
        <dbReference type="EMBL" id="KAK1603523.1"/>
    </source>
</evidence>
<evidence type="ECO:0000256" key="1">
    <source>
        <dbReference type="SAM" id="MobiDB-lite"/>
    </source>
</evidence>